<evidence type="ECO:0000313" key="3">
    <source>
        <dbReference type="EMBL" id="SJM90007.1"/>
    </source>
</evidence>
<feature type="chain" id="PRO_5010225488" description="Lcl C-terminal domain-containing protein" evidence="1">
    <location>
        <begin position="24"/>
        <end position="182"/>
    </location>
</feature>
<accession>A0A1R4H172</accession>
<keyword evidence="4" id="KW-1185">Reference proteome</keyword>
<feature type="signal peptide" evidence="1">
    <location>
        <begin position="1"/>
        <end position="23"/>
    </location>
</feature>
<dbReference type="EMBL" id="FUKI01000035">
    <property type="protein sequence ID" value="SJM90007.1"/>
    <property type="molecule type" value="Genomic_DNA"/>
</dbReference>
<dbReference type="PANTHER" id="PTHR35812:SF1">
    <property type="entry name" value="LIPOPROTEIN"/>
    <property type="match status" value="1"/>
</dbReference>
<feature type="domain" description="Lcl C-terminal" evidence="2">
    <location>
        <begin position="48"/>
        <end position="179"/>
    </location>
</feature>
<proteinExistence type="predicted"/>
<dbReference type="RefSeq" id="WP_087142359.1">
    <property type="nucleotide sequence ID" value="NZ_FUKI01000035.1"/>
</dbReference>
<dbReference type="AlphaFoldDB" id="A0A1R4H172"/>
<dbReference type="PANTHER" id="PTHR35812">
    <property type="entry name" value="LIPOPROTEIN"/>
    <property type="match status" value="1"/>
</dbReference>
<evidence type="ECO:0000259" key="2">
    <source>
        <dbReference type="Pfam" id="PF07603"/>
    </source>
</evidence>
<dbReference type="OrthoDB" id="9793251at2"/>
<dbReference type="InterPro" id="IPR011460">
    <property type="entry name" value="Lcl_C"/>
</dbReference>
<reference evidence="4" key="1">
    <citation type="submission" date="2017-02" db="EMBL/GenBank/DDBJ databases">
        <authorList>
            <person name="Daims H."/>
        </authorList>
    </citation>
    <scope>NUCLEOTIDE SEQUENCE [LARGE SCALE GENOMIC DNA]</scope>
</reference>
<dbReference type="Pfam" id="PF07603">
    <property type="entry name" value="Lcl_C"/>
    <property type="match status" value="1"/>
</dbReference>
<sequence>MHNQTKKILLVSLLVLVPLTHVAAQTCKTASIPASSPTTQFTDNKNGSVTNKKTGLTWKKCSEGQIWSRANGKCAGTAASYGWKAALNRATVINRTGGFLGKTDWRLPNIKELASIVEEQCYSPAINLAVFPATPAAWFWASSPGVGVGGVYAWGVNFVSGGDDWAYKNEFAGQLRLVRTGL</sequence>
<organism evidence="3 4">
    <name type="scientific">Crenothrix polyspora</name>
    <dbReference type="NCBI Taxonomy" id="360316"/>
    <lineage>
        <taxon>Bacteria</taxon>
        <taxon>Pseudomonadati</taxon>
        <taxon>Pseudomonadota</taxon>
        <taxon>Gammaproteobacteria</taxon>
        <taxon>Methylococcales</taxon>
        <taxon>Crenotrichaceae</taxon>
        <taxon>Crenothrix</taxon>
    </lineage>
</organism>
<dbReference type="Proteomes" id="UP000195667">
    <property type="component" value="Unassembled WGS sequence"/>
</dbReference>
<evidence type="ECO:0000256" key="1">
    <source>
        <dbReference type="SAM" id="SignalP"/>
    </source>
</evidence>
<keyword evidence="1" id="KW-0732">Signal</keyword>
<gene>
    <name evidence="3" type="ORF">CRENPOLYSF1_130001</name>
</gene>
<evidence type="ECO:0000313" key="4">
    <source>
        <dbReference type="Proteomes" id="UP000195667"/>
    </source>
</evidence>
<protein>
    <recommendedName>
        <fullName evidence="2">Lcl C-terminal domain-containing protein</fullName>
    </recommendedName>
</protein>
<name>A0A1R4H172_9GAMM</name>